<evidence type="ECO:0000313" key="3">
    <source>
        <dbReference type="Proteomes" id="UP000639643"/>
    </source>
</evidence>
<keyword evidence="1" id="KW-0472">Membrane</keyword>
<organism evidence="2 3">
    <name type="scientific">Colletotrichum musicola</name>
    <dbReference type="NCBI Taxonomy" id="2175873"/>
    <lineage>
        <taxon>Eukaryota</taxon>
        <taxon>Fungi</taxon>
        <taxon>Dikarya</taxon>
        <taxon>Ascomycota</taxon>
        <taxon>Pezizomycotina</taxon>
        <taxon>Sordariomycetes</taxon>
        <taxon>Hypocreomycetidae</taxon>
        <taxon>Glomerellales</taxon>
        <taxon>Glomerellaceae</taxon>
        <taxon>Colletotrichum</taxon>
        <taxon>Colletotrichum orchidearum species complex</taxon>
    </lineage>
</organism>
<dbReference type="OrthoDB" id="4846071at2759"/>
<protein>
    <submittedName>
        <fullName evidence="2">Uncharacterized protein</fullName>
    </submittedName>
</protein>
<reference evidence="2" key="1">
    <citation type="journal article" date="2020" name="Phytopathology">
        <title>Genome Sequence Resources of Colletotrichum truncatum, C. plurivorum, C. musicola, and C. sojae: Four Species Pathogenic to Soybean (Glycine max).</title>
        <authorList>
            <person name="Rogerio F."/>
            <person name="Boufleur T.R."/>
            <person name="Ciampi-Guillardi M."/>
            <person name="Sukno S.A."/>
            <person name="Thon M.R."/>
            <person name="Massola Junior N.S."/>
            <person name="Baroncelli R."/>
        </authorList>
    </citation>
    <scope>NUCLEOTIDE SEQUENCE</scope>
    <source>
        <strain evidence="2">LFN0074</strain>
    </source>
</reference>
<comment type="caution">
    <text evidence="2">The sequence shown here is derived from an EMBL/GenBank/DDBJ whole genome shotgun (WGS) entry which is preliminary data.</text>
</comment>
<feature type="transmembrane region" description="Helical" evidence="1">
    <location>
        <begin position="645"/>
        <end position="664"/>
    </location>
</feature>
<dbReference type="EMBL" id="WIGM01000739">
    <property type="protein sequence ID" value="KAF6814105.1"/>
    <property type="molecule type" value="Genomic_DNA"/>
</dbReference>
<evidence type="ECO:0000313" key="2">
    <source>
        <dbReference type="EMBL" id="KAF6814105.1"/>
    </source>
</evidence>
<dbReference type="AlphaFoldDB" id="A0A8H6JJF1"/>
<keyword evidence="1" id="KW-1133">Transmembrane helix</keyword>
<evidence type="ECO:0000256" key="1">
    <source>
        <dbReference type="SAM" id="Phobius"/>
    </source>
</evidence>
<dbReference type="Proteomes" id="UP000639643">
    <property type="component" value="Unassembled WGS sequence"/>
</dbReference>
<gene>
    <name evidence="2" type="ORF">CMUS01_12709</name>
</gene>
<name>A0A8H6JJF1_9PEZI</name>
<accession>A0A8H6JJF1</accession>
<keyword evidence="1" id="KW-0812">Transmembrane</keyword>
<keyword evidence="3" id="KW-1185">Reference proteome</keyword>
<proteinExistence type="predicted"/>
<sequence>MPEIPWPSKKNPFELDIRDEDVYKLFNGWVMREDECFSSILLLENSFDVAPQKLGNVMAISSGSSLFIAAFLLSDPASPPKGTKVRHIMGNVGRPGTTVLVPPIEPRIRSLDINHWHLLNFSEWDGIPRDSFADSTLHIWFTGATQEVDVGFSTTQDKELCILESVVSLHNKGGWVADLDILSGAKALTAMPCHEEQNSREFNVLLHEARAEPNREQHKITATCGLGHHKGYQHADLPLVPIENWDELLETTFRSCIFLAQGNWQARLAATMISIVQKRRVCLLPQQVCWACVNLSSAKEDTISIQDRKIFNLITTIVSPMPKPGSNPQYKLMRIVNQTNMSATESHYDLELFTHTVKVGSDTLKLDKDSGHLCALTKKTATMLKDWGTKGLKAVSGDGAVSLSECRMMVTILEYDLAACFRDQSKYADLIADLRRILREHYILRYLNCPMENLKIVLRSFYGEGGTSDEGDHHTIFCRKNPTWSEIYSAVIEEKLQQDKWCCDLCWSRLGQPPPQPPSPVIRVIRRLAELFCEDLFLVEVVNNLLLILRDHLHGDRNDDRYKTYIRYGNWKTLAQEMRSDWRFLETRLHRPQDQKLKEAIGKAMIDMDRKTFSVHREMFPQSGGFVPRKKQSKWRRYFFHFGKLWTPDMVILTMILTMTISMIRMNRMMIVLKT</sequence>